<sequence length="88" mass="9954">MDTVASLNGTIPDDQWPGKLSQIHHDIFDYIYSNEIGGNLSGEHGIGCKKRYLMDQYADPVELDMMRSTKKALDPNLILNPEKIFSIE</sequence>
<dbReference type="RefSeq" id="WP_004093128.1">
    <property type="nucleotide sequence ID" value="NZ_AFGF01000026.1"/>
</dbReference>
<dbReference type="FunFam" id="1.10.45.10:FF:000001">
    <property type="entry name" value="D-lactate dehydrogenase mitochondrial"/>
    <property type="match status" value="1"/>
</dbReference>
<reference evidence="6 7" key="1">
    <citation type="journal article" date="2011" name="EMBO J.">
        <title>Structural diversity of bacterial flagellar motors.</title>
        <authorList>
            <person name="Chen S."/>
            <person name="Beeby M."/>
            <person name="Murphy G.E."/>
            <person name="Leadbetter J.R."/>
            <person name="Hendrixson D.R."/>
            <person name="Briegel A."/>
            <person name="Li Z."/>
            <person name="Shi J."/>
            <person name="Tocheva E.I."/>
            <person name="Muller A."/>
            <person name="Dobro M.J."/>
            <person name="Jensen G.J."/>
        </authorList>
    </citation>
    <scope>NUCLEOTIDE SEQUENCE [LARGE SCALE GENOMIC DNA]</scope>
    <source>
        <strain evidence="6 7">DSM 6540</strain>
    </source>
</reference>
<dbReference type="PANTHER" id="PTHR42934">
    <property type="entry name" value="GLYCOLATE OXIDASE SUBUNIT GLCD"/>
    <property type="match status" value="1"/>
</dbReference>
<keyword evidence="7" id="KW-1185">Reference proteome</keyword>
<dbReference type="EMBL" id="AFGF01000026">
    <property type="protein sequence ID" value="EGO65179.1"/>
    <property type="molecule type" value="Genomic_DNA"/>
</dbReference>
<dbReference type="STRING" id="1009370.ALO_04036"/>
<evidence type="ECO:0000256" key="2">
    <source>
        <dbReference type="ARBA" id="ARBA00022630"/>
    </source>
</evidence>
<comment type="caution">
    <text evidence="6">The sequence shown here is derived from an EMBL/GenBank/DDBJ whole genome shotgun (WGS) entry which is preliminary data.</text>
</comment>
<comment type="cofactor">
    <cofactor evidence="1">
        <name>FAD</name>
        <dbReference type="ChEBI" id="CHEBI:57692"/>
    </cofactor>
</comment>
<proteinExistence type="predicted"/>
<keyword evidence="3" id="KW-0274">FAD</keyword>
<evidence type="ECO:0000259" key="5">
    <source>
        <dbReference type="Pfam" id="PF02913"/>
    </source>
</evidence>
<dbReference type="GO" id="GO:0050660">
    <property type="term" value="F:flavin adenine dinucleotide binding"/>
    <property type="evidence" value="ECO:0007669"/>
    <property type="project" value="InterPro"/>
</dbReference>
<dbReference type="InterPro" id="IPR016171">
    <property type="entry name" value="Vanillyl_alc_oxidase_C-sub2"/>
</dbReference>
<keyword evidence="4" id="KW-0560">Oxidoreductase</keyword>
<protein>
    <submittedName>
        <fullName evidence="6">FAD linked oxidase domain protein</fullName>
    </submittedName>
</protein>
<dbReference type="InterPro" id="IPR051914">
    <property type="entry name" value="FAD-linked_OxidoTrans_Type4"/>
</dbReference>
<dbReference type="PANTHER" id="PTHR42934:SF2">
    <property type="entry name" value="GLYCOLATE OXIDASE SUBUNIT GLCD"/>
    <property type="match status" value="1"/>
</dbReference>
<gene>
    <name evidence="6" type="ORF">ALO_04036</name>
</gene>
<dbReference type="Pfam" id="PF02913">
    <property type="entry name" value="FAD-oxidase_C"/>
    <property type="match status" value="1"/>
</dbReference>
<feature type="domain" description="FAD-binding oxidoreductase/transferase type 4 C-terminal" evidence="5">
    <location>
        <begin position="22"/>
        <end position="84"/>
    </location>
</feature>
<dbReference type="Proteomes" id="UP000003240">
    <property type="component" value="Unassembled WGS sequence"/>
</dbReference>
<dbReference type="InterPro" id="IPR004113">
    <property type="entry name" value="FAD-bd_oxidored_4_C"/>
</dbReference>
<dbReference type="Gene3D" id="1.10.45.10">
    <property type="entry name" value="Vanillyl-alcohol Oxidase, Chain A, domain 4"/>
    <property type="match status" value="1"/>
</dbReference>
<evidence type="ECO:0000256" key="3">
    <source>
        <dbReference type="ARBA" id="ARBA00022827"/>
    </source>
</evidence>
<organism evidence="6 7">
    <name type="scientific">Acetonema longum DSM 6540</name>
    <dbReference type="NCBI Taxonomy" id="1009370"/>
    <lineage>
        <taxon>Bacteria</taxon>
        <taxon>Bacillati</taxon>
        <taxon>Bacillota</taxon>
        <taxon>Negativicutes</taxon>
        <taxon>Acetonemataceae</taxon>
        <taxon>Acetonema</taxon>
    </lineage>
</organism>
<dbReference type="InterPro" id="IPR016164">
    <property type="entry name" value="FAD-linked_Oxase-like_C"/>
</dbReference>
<dbReference type="OrthoDB" id="9767256at2"/>
<keyword evidence="2" id="KW-0285">Flavoprotein</keyword>
<evidence type="ECO:0000313" key="7">
    <source>
        <dbReference type="Proteomes" id="UP000003240"/>
    </source>
</evidence>
<evidence type="ECO:0000256" key="4">
    <source>
        <dbReference type="ARBA" id="ARBA00023002"/>
    </source>
</evidence>
<dbReference type="AlphaFoldDB" id="F7NFI0"/>
<dbReference type="GO" id="GO:0016491">
    <property type="term" value="F:oxidoreductase activity"/>
    <property type="evidence" value="ECO:0007669"/>
    <property type="project" value="UniProtKB-KW"/>
</dbReference>
<dbReference type="SUPFAM" id="SSF55103">
    <property type="entry name" value="FAD-linked oxidases, C-terminal domain"/>
    <property type="match status" value="1"/>
</dbReference>
<dbReference type="eggNOG" id="COG0277">
    <property type="taxonomic scope" value="Bacteria"/>
</dbReference>
<evidence type="ECO:0000313" key="6">
    <source>
        <dbReference type="EMBL" id="EGO65179.1"/>
    </source>
</evidence>
<name>F7NFI0_9FIRM</name>
<evidence type="ECO:0000256" key="1">
    <source>
        <dbReference type="ARBA" id="ARBA00001974"/>
    </source>
</evidence>
<accession>F7NFI0</accession>